<dbReference type="Proteomes" id="UP000610303">
    <property type="component" value="Unassembled WGS sequence"/>
</dbReference>
<protein>
    <recommendedName>
        <fullName evidence="4">TadE-like protein</fullName>
    </recommendedName>
</protein>
<dbReference type="EMBL" id="BMRJ01000001">
    <property type="protein sequence ID" value="GGR22652.1"/>
    <property type="molecule type" value="Genomic_DNA"/>
</dbReference>
<dbReference type="RefSeq" id="WP_271202623.1">
    <property type="nucleotide sequence ID" value="NZ_JBHRUK010000001.1"/>
</dbReference>
<organism evidence="2 3">
    <name type="scientific">Agromyces mediolanus</name>
    <name type="common">Corynebacterium mediolanum</name>
    <dbReference type="NCBI Taxonomy" id="41986"/>
    <lineage>
        <taxon>Bacteria</taxon>
        <taxon>Bacillati</taxon>
        <taxon>Actinomycetota</taxon>
        <taxon>Actinomycetes</taxon>
        <taxon>Micrococcales</taxon>
        <taxon>Microbacteriaceae</taxon>
        <taxon>Agromyces</taxon>
    </lineage>
</organism>
<reference evidence="2" key="1">
    <citation type="journal article" date="2014" name="Int. J. Syst. Evol. Microbiol.">
        <title>Complete genome sequence of Corynebacterium casei LMG S-19264T (=DSM 44701T), isolated from a smear-ripened cheese.</title>
        <authorList>
            <consortium name="US DOE Joint Genome Institute (JGI-PGF)"/>
            <person name="Walter F."/>
            <person name="Albersmeier A."/>
            <person name="Kalinowski J."/>
            <person name="Ruckert C."/>
        </authorList>
    </citation>
    <scope>NUCLEOTIDE SEQUENCE</scope>
    <source>
        <strain evidence="2">JCM 3346</strain>
    </source>
</reference>
<feature type="region of interest" description="Disordered" evidence="1">
    <location>
        <begin position="1"/>
        <end position="24"/>
    </location>
</feature>
<keyword evidence="3" id="KW-1185">Reference proteome</keyword>
<proteinExistence type="predicted"/>
<feature type="compositionally biased region" description="Basic and acidic residues" evidence="1">
    <location>
        <begin position="1"/>
        <end position="12"/>
    </location>
</feature>
<evidence type="ECO:0000313" key="3">
    <source>
        <dbReference type="Proteomes" id="UP000610303"/>
    </source>
</evidence>
<evidence type="ECO:0000256" key="1">
    <source>
        <dbReference type="SAM" id="MobiDB-lite"/>
    </source>
</evidence>
<evidence type="ECO:0000313" key="2">
    <source>
        <dbReference type="EMBL" id="GGR22652.1"/>
    </source>
</evidence>
<accession>A0A918F9T0</accession>
<reference evidence="2" key="2">
    <citation type="submission" date="2020-09" db="EMBL/GenBank/DDBJ databases">
        <authorList>
            <person name="Sun Q."/>
            <person name="Ohkuma M."/>
        </authorList>
    </citation>
    <scope>NUCLEOTIDE SEQUENCE</scope>
    <source>
        <strain evidence="2">JCM 3346</strain>
    </source>
</reference>
<comment type="caution">
    <text evidence="2">The sequence shown here is derived from an EMBL/GenBank/DDBJ whole genome shotgun (WGS) entry which is preliminary data.</text>
</comment>
<sequence>MRRSRRSSDRPGRRARPHRTGNERGSASLEFLGAALLLMLPIVYLVLALAELQAATFAAEGAARHAARVAVRQGEASDIHLSANAAVELVLDDFGRSDDERTVVVDCGGARCGMPGTRLRVTVELEVRLPFAPPVLGLDRVLVVPVEASALQPVSRWASMEGER</sequence>
<dbReference type="AlphaFoldDB" id="A0A918F9T0"/>
<evidence type="ECO:0008006" key="4">
    <source>
        <dbReference type="Google" id="ProtNLM"/>
    </source>
</evidence>
<name>A0A918F9T0_AGRME</name>
<gene>
    <name evidence="2" type="ORF">GCM10010196_15440</name>
</gene>